<dbReference type="InterPro" id="IPR052050">
    <property type="entry name" value="SecEffector_AnkRepeat"/>
</dbReference>
<name>A0A329S4W7_9STRA</name>
<evidence type="ECO:0008006" key="4">
    <source>
        <dbReference type="Google" id="ProtNLM"/>
    </source>
</evidence>
<keyword evidence="3" id="KW-1185">Reference proteome</keyword>
<dbReference type="EMBL" id="MJFZ01000312">
    <property type="protein sequence ID" value="RAW31659.1"/>
    <property type="molecule type" value="Genomic_DNA"/>
</dbReference>
<dbReference type="AlphaFoldDB" id="A0A329S4W7"/>
<dbReference type="SUPFAM" id="SSF48403">
    <property type="entry name" value="Ankyrin repeat"/>
    <property type="match status" value="1"/>
</dbReference>
<dbReference type="EMBL" id="JAENGZ010001131">
    <property type="protein sequence ID" value="KAG6950429.1"/>
    <property type="molecule type" value="Genomic_DNA"/>
</dbReference>
<dbReference type="PANTHER" id="PTHR46586">
    <property type="entry name" value="ANKYRIN REPEAT-CONTAINING PROTEIN"/>
    <property type="match status" value="1"/>
</dbReference>
<organism evidence="2 3">
    <name type="scientific">Phytophthora cactorum</name>
    <dbReference type="NCBI Taxonomy" id="29920"/>
    <lineage>
        <taxon>Eukaryota</taxon>
        <taxon>Sar</taxon>
        <taxon>Stramenopiles</taxon>
        <taxon>Oomycota</taxon>
        <taxon>Peronosporomycetes</taxon>
        <taxon>Peronosporales</taxon>
        <taxon>Peronosporaceae</taxon>
        <taxon>Phytophthora</taxon>
    </lineage>
</organism>
<reference evidence="2 3" key="1">
    <citation type="submission" date="2018-01" db="EMBL/GenBank/DDBJ databases">
        <title>Draft genome of the strawberry crown rot pathogen Phytophthora cactorum.</title>
        <authorList>
            <person name="Armitage A.D."/>
            <person name="Lysoe E."/>
            <person name="Nellist C.F."/>
            <person name="Harrison R.J."/>
            <person name="Brurberg M.B."/>
        </authorList>
    </citation>
    <scope>NUCLEOTIDE SEQUENCE [LARGE SCALE GENOMIC DNA]</scope>
    <source>
        <strain evidence="2 3">10300</strain>
    </source>
</reference>
<dbReference type="Gene3D" id="1.25.40.20">
    <property type="entry name" value="Ankyrin repeat-containing domain"/>
    <property type="match status" value="1"/>
</dbReference>
<dbReference type="OrthoDB" id="97199at2759"/>
<reference evidence="1" key="2">
    <citation type="submission" date="2021-01" db="EMBL/GenBank/DDBJ databases">
        <title>Phytophthora aleatoria, a newly-described species from Pinus radiata is distinct from Phytophthora cactorum isolates based on comparative genomics.</title>
        <authorList>
            <person name="Mcdougal R."/>
            <person name="Panda P."/>
            <person name="Williams N."/>
            <person name="Studholme D.J."/>
        </authorList>
    </citation>
    <scope>NUCLEOTIDE SEQUENCE</scope>
    <source>
        <strain evidence="1">NZFS 3830</strain>
    </source>
</reference>
<dbReference type="Proteomes" id="UP000251314">
    <property type="component" value="Unassembled WGS sequence"/>
</dbReference>
<evidence type="ECO:0000313" key="1">
    <source>
        <dbReference type="EMBL" id="KAG6950429.1"/>
    </source>
</evidence>
<accession>A0A329S4W7</accession>
<evidence type="ECO:0000313" key="2">
    <source>
        <dbReference type="EMBL" id="RAW31659.1"/>
    </source>
</evidence>
<protein>
    <recommendedName>
        <fullName evidence="4">Ankyrin repeat-containing domain</fullName>
    </recommendedName>
</protein>
<dbReference type="Proteomes" id="UP000688947">
    <property type="component" value="Unassembled WGS sequence"/>
</dbReference>
<comment type="caution">
    <text evidence="2">The sequence shown here is derived from an EMBL/GenBank/DDBJ whole genome shotgun (WGS) entry which is preliminary data.</text>
</comment>
<proteinExistence type="predicted"/>
<dbReference type="VEuPathDB" id="FungiDB:PC110_g11996"/>
<evidence type="ECO:0000313" key="3">
    <source>
        <dbReference type="Proteomes" id="UP000251314"/>
    </source>
</evidence>
<sequence length="487" mass="54618">MTPSEALTEAAKEGQVERAAQLFKQYNCGVSGALVAAATNGHLEIMKLLPFKAPCFEHHRQGQRGEDAWNLAAKLVISAAENDRLDVLKFVFPEGPDDDYWYEYEESYVSVYDDEYISDLYNVALEALRKAAAKGHLSVVKFLVGQVIDVGFLNRVCGLDDALSNAIRGGHDDVTEYLLTLHPHRLFWNMKEACEAALAEFRSKNAVEFLYRNGHNDTLLVIKAFVEAARFGNTVVVEFLLDTKRIVSDIFDKAFEYAASSGYRNSPTAIFLYYKKLASKNSFIRVFEQAHDISVLKLLFEKKMFRSNLSLSRLTVPHTAGEVQILKFLLKCECISAQSIGKAFVNAAISSQTGALEFLCRDSRLPTQAVDKAYIEVVTRSNSKIMRLLYDTKRVSPEAILKAASSYEYFNVLPVAANYLFADERVSEEVKNQALLTAAHHGHSRVFSWLRSSGKCELPVEMLEEALGVASDRHTVDIITELIRDHI</sequence>
<dbReference type="InterPro" id="IPR036770">
    <property type="entry name" value="Ankyrin_rpt-contain_sf"/>
</dbReference>
<dbReference type="PANTHER" id="PTHR46586:SF3">
    <property type="entry name" value="ANKYRIN REPEAT-CONTAINING PROTEIN"/>
    <property type="match status" value="1"/>
</dbReference>
<gene>
    <name evidence="1" type="ORF">JG687_00014262</name>
    <name evidence="2" type="ORF">PC110_g11996</name>
</gene>